<gene>
    <name evidence="1" type="ORF">Pla163_31920</name>
</gene>
<dbReference type="RefSeq" id="WP_145190553.1">
    <property type="nucleotide sequence ID" value="NZ_CP036290.1"/>
</dbReference>
<evidence type="ECO:0000313" key="2">
    <source>
        <dbReference type="Proteomes" id="UP000319342"/>
    </source>
</evidence>
<dbReference type="AlphaFoldDB" id="A0A518D3I8"/>
<dbReference type="OrthoDB" id="189778at2"/>
<reference evidence="1 2" key="1">
    <citation type="submission" date="2019-02" db="EMBL/GenBank/DDBJ databases">
        <title>Deep-cultivation of Planctomycetes and their phenomic and genomic characterization uncovers novel biology.</title>
        <authorList>
            <person name="Wiegand S."/>
            <person name="Jogler M."/>
            <person name="Boedeker C."/>
            <person name="Pinto D."/>
            <person name="Vollmers J."/>
            <person name="Rivas-Marin E."/>
            <person name="Kohn T."/>
            <person name="Peeters S.H."/>
            <person name="Heuer A."/>
            <person name="Rast P."/>
            <person name="Oberbeckmann S."/>
            <person name="Bunk B."/>
            <person name="Jeske O."/>
            <person name="Meyerdierks A."/>
            <person name="Storesund J.E."/>
            <person name="Kallscheuer N."/>
            <person name="Luecker S."/>
            <person name="Lage O.M."/>
            <person name="Pohl T."/>
            <person name="Merkel B.J."/>
            <person name="Hornburger P."/>
            <person name="Mueller R.-W."/>
            <person name="Bruemmer F."/>
            <person name="Labrenz M."/>
            <person name="Spormann A.M."/>
            <person name="Op den Camp H."/>
            <person name="Overmann J."/>
            <person name="Amann R."/>
            <person name="Jetten M.S.M."/>
            <person name="Mascher T."/>
            <person name="Medema M.H."/>
            <person name="Devos D.P."/>
            <person name="Kaster A.-K."/>
            <person name="Ovreas L."/>
            <person name="Rohde M."/>
            <person name="Galperin M.Y."/>
            <person name="Jogler C."/>
        </authorList>
    </citation>
    <scope>NUCLEOTIDE SEQUENCE [LARGE SCALE GENOMIC DNA]</scope>
    <source>
        <strain evidence="1 2">Pla163</strain>
    </source>
</reference>
<dbReference type="Proteomes" id="UP000319342">
    <property type="component" value="Chromosome"/>
</dbReference>
<dbReference type="EMBL" id="CP036290">
    <property type="protein sequence ID" value="QDU86043.1"/>
    <property type="molecule type" value="Genomic_DNA"/>
</dbReference>
<proteinExistence type="predicted"/>
<name>A0A518D3I8_9BACT</name>
<accession>A0A518D3I8</accession>
<organism evidence="1 2">
    <name type="scientific">Rohdeia mirabilis</name>
    <dbReference type="NCBI Taxonomy" id="2528008"/>
    <lineage>
        <taxon>Bacteria</taxon>
        <taxon>Pseudomonadati</taxon>
        <taxon>Planctomycetota</taxon>
        <taxon>Planctomycetia</taxon>
        <taxon>Planctomycetia incertae sedis</taxon>
        <taxon>Rohdeia</taxon>
    </lineage>
</organism>
<evidence type="ECO:0008006" key="3">
    <source>
        <dbReference type="Google" id="ProtNLM"/>
    </source>
</evidence>
<evidence type="ECO:0000313" key="1">
    <source>
        <dbReference type="EMBL" id="QDU86043.1"/>
    </source>
</evidence>
<sequence length="263" mass="27992">MSNTSPLRPSHLLLVAALGLATTGCTSTGDYRAKVTPQRPTIGNTTETAAFGTIEIEAGVSVDPSDRNSLDTTVRIGLSEDSEMFVSHSPIINVDTPGTNADGPGDLVIGYRQRLLDESRDFPATAIEFATSLPVGDDDPAISSGYTNFYAGITVDRHFGDLLTSWYYRLGALGTPVAGDLNAQHTIAVAGYLPLMDRWSGVAELATIVDVENSVEPMFFNASVMYEVTESLLFDIGVRLGLNDDAPDVVLIGGLTTNIGRVF</sequence>
<keyword evidence="2" id="KW-1185">Reference proteome</keyword>
<protein>
    <recommendedName>
        <fullName evidence="3">Transporter</fullName>
    </recommendedName>
</protein>